<protein>
    <submittedName>
        <fullName evidence="1">Uncharacterized protein</fullName>
    </submittedName>
</protein>
<comment type="caution">
    <text evidence="1">The sequence shown here is derived from an EMBL/GenBank/DDBJ whole genome shotgun (WGS) entry which is preliminary data.</text>
</comment>
<name>A0ABT7BG07_9CYAN</name>
<evidence type="ECO:0000313" key="1">
    <source>
        <dbReference type="EMBL" id="MDJ1178111.1"/>
    </source>
</evidence>
<dbReference type="RefSeq" id="WP_283761433.1">
    <property type="nucleotide sequence ID" value="NZ_JAQPOK010000036.1"/>
</dbReference>
<proteinExistence type="predicted"/>
<gene>
    <name evidence="1" type="ORF">PJF56_04460</name>
</gene>
<accession>A0ABT7BG07</accession>
<organism evidence="1 2">
    <name type="scientific">Roseofilum halophilum BLCC-M91</name>
    <dbReference type="NCBI Taxonomy" id="3022259"/>
    <lineage>
        <taxon>Bacteria</taxon>
        <taxon>Bacillati</taxon>
        <taxon>Cyanobacteriota</taxon>
        <taxon>Cyanophyceae</taxon>
        <taxon>Desertifilales</taxon>
        <taxon>Desertifilaceae</taxon>
        <taxon>Roseofilum</taxon>
        <taxon>Roseofilum halophilum</taxon>
    </lineage>
</organism>
<reference evidence="1 2" key="1">
    <citation type="submission" date="2023-01" db="EMBL/GenBank/DDBJ databases">
        <title>Novel diversity within Roseofilum (Cyanobacteria; Desertifilaceae) from marine benthic mats with descriptions of four novel species.</title>
        <authorList>
            <person name="Wang Y."/>
            <person name="Berthold D.E."/>
            <person name="Hu J."/>
            <person name="Lefler F.W."/>
            <person name="Laughinghouse H.D. IV."/>
        </authorList>
    </citation>
    <scope>NUCLEOTIDE SEQUENCE [LARGE SCALE GENOMIC DNA]</scope>
    <source>
        <strain evidence="1 2">BLCC-M91</strain>
    </source>
</reference>
<keyword evidence="2" id="KW-1185">Reference proteome</keyword>
<dbReference type="Proteomes" id="UP001231370">
    <property type="component" value="Unassembled WGS sequence"/>
</dbReference>
<sequence length="50" mass="5533">MLIFPECDRASDAEHYRPYPPQETGFLGHICCLSDICGKNPISDFGAIFG</sequence>
<evidence type="ECO:0000313" key="2">
    <source>
        <dbReference type="Proteomes" id="UP001231370"/>
    </source>
</evidence>
<dbReference type="EMBL" id="JAQPOK010000036">
    <property type="protein sequence ID" value="MDJ1178111.1"/>
    <property type="molecule type" value="Genomic_DNA"/>
</dbReference>